<evidence type="ECO:0000313" key="2">
    <source>
        <dbReference type="EMBL" id="KAK7474099.1"/>
    </source>
</evidence>
<gene>
    <name evidence="2" type="ORF">BaRGS_00034628</name>
</gene>
<sequence length="85" mass="9378">MHQSKVSDALRRNDVRPRPPTAGSSSLPMTLSDTMICGMITAWTHRPTLAAEGEGRVLKAGPLLRHQVATRPRRSRLVTLVINTH</sequence>
<dbReference type="AlphaFoldDB" id="A0ABD0JGH6"/>
<proteinExistence type="predicted"/>
<evidence type="ECO:0000313" key="3">
    <source>
        <dbReference type="Proteomes" id="UP001519460"/>
    </source>
</evidence>
<evidence type="ECO:0000256" key="1">
    <source>
        <dbReference type="SAM" id="MobiDB-lite"/>
    </source>
</evidence>
<keyword evidence="3" id="KW-1185">Reference proteome</keyword>
<protein>
    <submittedName>
        <fullName evidence="2">Uncharacterized protein</fullName>
    </submittedName>
</protein>
<dbReference type="Proteomes" id="UP001519460">
    <property type="component" value="Unassembled WGS sequence"/>
</dbReference>
<organism evidence="2 3">
    <name type="scientific">Batillaria attramentaria</name>
    <dbReference type="NCBI Taxonomy" id="370345"/>
    <lineage>
        <taxon>Eukaryota</taxon>
        <taxon>Metazoa</taxon>
        <taxon>Spiralia</taxon>
        <taxon>Lophotrochozoa</taxon>
        <taxon>Mollusca</taxon>
        <taxon>Gastropoda</taxon>
        <taxon>Caenogastropoda</taxon>
        <taxon>Sorbeoconcha</taxon>
        <taxon>Cerithioidea</taxon>
        <taxon>Batillariidae</taxon>
        <taxon>Batillaria</taxon>
    </lineage>
</organism>
<dbReference type="EMBL" id="JACVVK020000447">
    <property type="protein sequence ID" value="KAK7474099.1"/>
    <property type="molecule type" value="Genomic_DNA"/>
</dbReference>
<feature type="region of interest" description="Disordered" evidence="1">
    <location>
        <begin position="1"/>
        <end position="29"/>
    </location>
</feature>
<comment type="caution">
    <text evidence="2">The sequence shown here is derived from an EMBL/GenBank/DDBJ whole genome shotgun (WGS) entry which is preliminary data.</text>
</comment>
<feature type="compositionally biased region" description="Basic and acidic residues" evidence="1">
    <location>
        <begin position="8"/>
        <end position="17"/>
    </location>
</feature>
<accession>A0ABD0JGH6</accession>
<name>A0ABD0JGH6_9CAEN</name>
<reference evidence="2 3" key="1">
    <citation type="journal article" date="2023" name="Sci. Data">
        <title>Genome assembly of the Korean intertidal mud-creeper Batillaria attramentaria.</title>
        <authorList>
            <person name="Patra A.K."/>
            <person name="Ho P.T."/>
            <person name="Jun S."/>
            <person name="Lee S.J."/>
            <person name="Kim Y."/>
            <person name="Won Y.J."/>
        </authorList>
    </citation>
    <scope>NUCLEOTIDE SEQUENCE [LARGE SCALE GENOMIC DNA]</scope>
    <source>
        <strain evidence="2">Wonlab-2016</strain>
    </source>
</reference>